<gene>
    <name evidence="3" type="ORF">ACFS7Z_08725</name>
</gene>
<dbReference type="EMBL" id="JBHUOX010000005">
    <property type="protein sequence ID" value="MFD3000440.1"/>
    <property type="molecule type" value="Genomic_DNA"/>
</dbReference>
<dbReference type="RefSeq" id="WP_377483453.1">
    <property type="nucleotide sequence ID" value="NZ_JBHUOX010000005.1"/>
</dbReference>
<dbReference type="InterPro" id="IPR011146">
    <property type="entry name" value="HIT-like"/>
</dbReference>
<name>A0ABW6BRQ4_9BACT</name>
<keyword evidence="3" id="KW-0489">Methyltransferase</keyword>
<dbReference type="GO" id="GO:0008168">
    <property type="term" value="F:methyltransferase activity"/>
    <property type="evidence" value="ECO:0007669"/>
    <property type="project" value="UniProtKB-KW"/>
</dbReference>
<dbReference type="EC" id="2.1.1.-" evidence="3"/>
<dbReference type="Proteomes" id="UP001597641">
    <property type="component" value="Unassembled WGS sequence"/>
</dbReference>
<feature type="short sequence motif" description="Histidine triad motif" evidence="1">
    <location>
        <begin position="91"/>
        <end position="95"/>
    </location>
</feature>
<protein>
    <submittedName>
        <fullName evidence="3">HIT family protein</fullName>
        <ecNumber evidence="3">2.1.1.-</ecNumber>
    </submittedName>
</protein>
<dbReference type="SUPFAM" id="SSF54197">
    <property type="entry name" value="HIT-like"/>
    <property type="match status" value="1"/>
</dbReference>
<comment type="caution">
    <text evidence="3">The sequence shown here is derived from an EMBL/GenBank/DDBJ whole genome shotgun (WGS) entry which is preliminary data.</text>
</comment>
<reference evidence="4" key="1">
    <citation type="journal article" date="2019" name="Int. J. Syst. Evol. Microbiol.">
        <title>The Global Catalogue of Microorganisms (GCM) 10K type strain sequencing project: providing services to taxonomists for standard genome sequencing and annotation.</title>
        <authorList>
            <consortium name="The Broad Institute Genomics Platform"/>
            <consortium name="The Broad Institute Genome Sequencing Center for Infectious Disease"/>
            <person name="Wu L."/>
            <person name="Ma J."/>
        </authorList>
    </citation>
    <scope>NUCLEOTIDE SEQUENCE [LARGE SCALE GENOMIC DNA]</scope>
    <source>
        <strain evidence="4">KCTC 23984</strain>
    </source>
</reference>
<feature type="domain" description="HIT" evidence="2">
    <location>
        <begin position="1"/>
        <end position="106"/>
    </location>
</feature>
<proteinExistence type="predicted"/>
<keyword evidence="3" id="KW-0808">Transferase</keyword>
<organism evidence="3 4">
    <name type="scientific">Pontibacter toksunensis</name>
    <dbReference type="NCBI Taxonomy" id="1332631"/>
    <lineage>
        <taxon>Bacteria</taxon>
        <taxon>Pseudomonadati</taxon>
        <taxon>Bacteroidota</taxon>
        <taxon>Cytophagia</taxon>
        <taxon>Cytophagales</taxon>
        <taxon>Hymenobacteraceae</taxon>
        <taxon>Pontibacter</taxon>
    </lineage>
</organism>
<dbReference type="InterPro" id="IPR036265">
    <property type="entry name" value="HIT-like_sf"/>
</dbReference>
<evidence type="ECO:0000256" key="1">
    <source>
        <dbReference type="PROSITE-ProRule" id="PRU00464"/>
    </source>
</evidence>
<dbReference type="PANTHER" id="PTHR42997:SF1">
    <property type="entry name" value="AP-4-A PHOSPHORYLASE"/>
    <property type="match status" value="1"/>
</dbReference>
<dbReference type="GO" id="GO:0032259">
    <property type="term" value="P:methylation"/>
    <property type="evidence" value="ECO:0007669"/>
    <property type="project" value="UniProtKB-KW"/>
</dbReference>
<dbReference type="Gene3D" id="3.30.428.10">
    <property type="entry name" value="HIT-like"/>
    <property type="match status" value="1"/>
</dbReference>
<keyword evidence="4" id="KW-1185">Reference proteome</keyword>
<evidence type="ECO:0000313" key="4">
    <source>
        <dbReference type="Proteomes" id="UP001597641"/>
    </source>
</evidence>
<dbReference type="InterPro" id="IPR052908">
    <property type="entry name" value="AP-4-A_phosphorylase"/>
</dbReference>
<dbReference type="PROSITE" id="PS51084">
    <property type="entry name" value="HIT_2"/>
    <property type="match status" value="1"/>
</dbReference>
<evidence type="ECO:0000313" key="3">
    <source>
        <dbReference type="EMBL" id="MFD3000440.1"/>
    </source>
</evidence>
<accession>A0ABW6BRQ4</accession>
<dbReference type="PANTHER" id="PTHR42997">
    <property type="entry name" value="HIT FAMILY HYDROLASE"/>
    <property type="match status" value="1"/>
</dbReference>
<sequence>MSVFHEIPEDRVIYKDEMFFIIRDKYPVSDGHSLIISNMLRSDYFDLTEDEKLHLVKVIEKCKKLIEQEFIPDGYNIGMNCGEVAGQTVMHFHCHLIPRYKGDMEDPRGGVRHCVAGKGYY</sequence>
<dbReference type="Pfam" id="PF01230">
    <property type="entry name" value="HIT"/>
    <property type="match status" value="1"/>
</dbReference>
<evidence type="ECO:0000259" key="2">
    <source>
        <dbReference type="PROSITE" id="PS51084"/>
    </source>
</evidence>